<dbReference type="AlphaFoldDB" id="A0A179BEY2"/>
<evidence type="ECO:0000313" key="1">
    <source>
        <dbReference type="EMBL" id="OAP90258.1"/>
    </source>
</evidence>
<comment type="caution">
    <text evidence="1">The sequence shown here is derived from an EMBL/GenBank/DDBJ whole genome shotgun (WGS) entry which is preliminary data.</text>
</comment>
<accession>A0A179BEY2</accession>
<sequence length="125" mass="13602">MLLPERIVFSSQPLNMSPAQLTNTSHYILGRIAAVGGNQFGQSFKEITTVDQDGDTAAHIPSARHSDGSIIWSPDIRKPLGISIPPRWRECLLPPGNGADEIRLAAIVDAVSRYNGTEDIKPAVW</sequence>
<proteinExistence type="predicted"/>
<keyword evidence="2" id="KW-1185">Reference proteome</keyword>
<gene>
    <name evidence="1" type="ORF">A4H96_09685</name>
</gene>
<organism evidence="1 2">
    <name type="scientific">Acidithiobacillus ferrooxidans</name>
    <name type="common">Thiobacillus ferrooxidans</name>
    <dbReference type="NCBI Taxonomy" id="920"/>
    <lineage>
        <taxon>Bacteria</taxon>
        <taxon>Pseudomonadati</taxon>
        <taxon>Pseudomonadota</taxon>
        <taxon>Acidithiobacillia</taxon>
        <taxon>Acidithiobacillales</taxon>
        <taxon>Acidithiobacillaceae</taxon>
        <taxon>Acidithiobacillus</taxon>
    </lineage>
</organism>
<dbReference type="EMBL" id="LVXZ01000119">
    <property type="protein sequence ID" value="OAP90258.1"/>
    <property type="molecule type" value="Genomic_DNA"/>
</dbReference>
<name>A0A179BEY2_ACIFR</name>
<reference evidence="1 2" key="1">
    <citation type="submission" date="2016-04" db="EMBL/GenBank/DDBJ databases">
        <title>Acidithiobacillus ferrooxidans genome sequencing and assembly.</title>
        <authorList>
            <person name="Zhou Z."/>
        </authorList>
    </citation>
    <scope>NUCLEOTIDE SEQUENCE [LARGE SCALE GENOMIC DNA]</scope>
    <source>
        <strain evidence="1 2">BY0502</strain>
    </source>
</reference>
<evidence type="ECO:0000313" key="2">
    <source>
        <dbReference type="Proteomes" id="UP000078302"/>
    </source>
</evidence>
<dbReference type="Proteomes" id="UP000078302">
    <property type="component" value="Unassembled WGS sequence"/>
</dbReference>
<protein>
    <submittedName>
        <fullName evidence="1">Uncharacterized protein</fullName>
    </submittedName>
</protein>